<sequence length="387" mass="43351">MKRRFKTCLYSLFGLIPIALLACFSISWRHSTSISCVGSSGVKPFLEQLSYQYSLIYPQYDITVDAGGSGFGISQVAEGFSDIGNASKDPYEAVKEQYQTQWKEKNIKTITIGWEGICLLFIPPVGMSDEGLSKLRTCLTLNQTNAIQLYRLFSGYSDNLGDKYRNLGGFLSNNSGLNQNDINLLNNQPISPFVRSGGSTTSGTAASFFAGSHFTIDSNELTDRQKNAFKTGDYGSDTKVYDTDEANSRAWDYFFKNKKPGGMIYLSSGFVEQNKDLIEKEHIGILAYNDHPFSVKKIKDTNDGYNFYRPLNVMLAVDESSAKWKFIQWLIGPDSSEEQWEKTGAKKITNADKESMSKNGKFAVSDCDLFDESNPWPENWHFGADDK</sequence>
<evidence type="ECO:0000256" key="2">
    <source>
        <dbReference type="SAM" id="Phobius"/>
    </source>
</evidence>
<evidence type="ECO:0000259" key="3">
    <source>
        <dbReference type="Pfam" id="PF12849"/>
    </source>
</evidence>
<organism evidence="4 5">
    <name type="scientific">Candidatus Malacoplasma girerdii</name>
    <dbReference type="NCBI Taxonomy" id="1318617"/>
    <lineage>
        <taxon>Bacteria</taxon>
        <taxon>Bacillati</taxon>
        <taxon>Mycoplasmatota</taxon>
        <taxon>Mycoplasmoidales</taxon>
        <taxon>Mycoplasmoidaceae</taxon>
        <taxon>Malacoplasma</taxon>
    </lineage>
</organism>
<gene>
    <name evidence="4" type="primary">ptsS</name>
    <name evidence="4" type="ORF">MGM1_5280</name>
</gene>
<dbReference type="EMBL" id="CP007711">
    <property type="protein sequence ID" value="AIV03888.1"/>
    <property type="molecule type" value="Genomic_DNA"/>
</dbReference>
<dbReference type="STRING" id="1318617.MGM1_5280"/>
<dbReference type="Proteomes" id="UP000030066">
    <property type="component" value="Chromosome"/>
</dbReference>
<keyword evidence="5" id="KW-1185">Reference proteome</keyword>
<dbReference type="PROSITE" id="PS51257">
    <property type="entry name" value="PROKAR_LIPOPROTEIN"/>
    <property type="match status" value="1"/>
</dbReference>
<protein>
    <submittedName>
        <fullName evidence="4">ABC-type phosphate transport system substrate-binding protein PtsS</fullName>
    </submittedName>
</protein>
<proteinExistence type="predicted"/>
<feature type="domain" description="PBP" evidence="3">
    <location>
        <begin position="32"/>
        <end position="331"/>
    </location>
</feature>
<dbReference type="KEGG" id="mgj:MGM1_5280"/>
<feature type="transmembrane region" description="Helical" evidence="2">
    <location>
        <begin position="7"/>
        <end position="28"/>
    </location>
</feature>
<dbReference type="eggNOG" id="COG0226">
    <property type="taxonomic scope" value="Bacteria"/>
</dbReference>
<dbReference type="SUPFAM" id="SSF53850">
    <property type="entry name" value="Periplasmic binding protein-like II"/>
    <property type="match status" value="1"/>
</dbReference>
<dbReference type="PANTHER" id="PTHR30570:SF1">
    <property type="entry name" value="PHOSPHATE-BINDING PROTEIN PSTS"/>
    <property type="match status" value="1"/>
</dbReference>
<keyword evidence="2" id="KW-0472">Membrane</keyword>
<keyword evidence="2" id="KW-1133">Transmembrane helix</keyword>
<evidence type="ECO:0000313" key="5">
    <source>
        <dbReference type="Proteomes" id="UP000030066"/>
    </source>
</evidence>
<dbReference type="HOGENOM" id="CLU_679389_0_0_14"/>
<dbReference type="InterPro" id="IPR050811">
    <property type="entry name" value="Phosphate_ABC_transporter"/>
</dbReference>
<evidence type="ECO:0000256" key="1">
    <source>
        <dbReference type="ARBA" id="ARBA00022729"/>
    </source>
</evidence>
<keyword evidence="2" id="KW-0812">Transmembrane</keyword>
<reference evidence="4 5" key="1">
    <citation type="journal article" date="2014" name="PLoS ONE">
        <title>An emerging Mycoplasma associated with trichomoniasis, vaginal infection and disease.</title>
        <authorList>
            <consortium name="Vaginal Microbiome Consortium"/>
            <person name="Fettweis J.M."/>
            <person name="Serrano M.G."/>
            <person name="Huang B."/>
            <person name="Brooks J.P."/>
            <person name="Glascock A.L."/>
            <person name="Sheth N.U."/>
            <person name="Strauss J.F.III."/>
            <person name="Jefferson K.K."/>
            <person name="Buck G.A."/>
        </authorList>
    </citation>
    <scope>NUCLEOTIDE SEQUENCE [LARGE SCALE GENOMIC DNA]</scope>
    <source>
        <strain evidence="4 5">VCU_M1</strain>
    </source>
</reference>
<dbReference type="InterPro" id="IPR024370">
    <property type="entry name" value="PBP_domain"/>
</dbReference>
<dbReference type="PANTHER" id="PTHR30570">
    <property type="entry name" value="PERIPLASMIC PHOSPHATE BINDING COMPONENT OF PHOSPHATE ABC TRANSPORTER"/>
    <property type="match status" value="1"/>
</dbReference>
<accession>A0A097STG4</accession>
<dbReference type="AlphaFoldDB" id="A0A097STG4"/>
<dbReference type="Pfam" id="PF12849">
    <property type="entry name" value="PBP_like_2"/>
    <property type="match status" value="1"/>
</dbReference>
<name>A0A097STG4_9BACT</name>
<dbReference type="Gene3D" id="3.40.190.10">
    <property type="entry name" value="Periplasmic binding protein-like II"/>
    <property type="match status" value="1"/>
</dbReference>
<keyword evidence="1" id="KW-0732">Signal</keyword>
<evidence type="ECO:0000313" key="4">
    <source>
        <dbReference type="EMBL" id="AIV03888.1"/>
    </source>
</evidence>